<evidence type="ECO:0000313" key="3">
    <source>
        <dbReference type="Proteomes" id="UP001054945"/>
    </source>
</evidence>
<dbReference type="Proteomes" id="UP001054945">
    <property type="component" value="Unassembled WGS sequence"/>
</dbReference>
<dbReference type="AlphaFoldDB" id="A0AAV4SRE4"/>
<keyword evidence="3" id="KW-1185">Reference proteome</keyword>
<protein>
    <submittedName>
        <fullName evidence="2">Uncharacterized protein</fullName>
    </submittedName>
</protein>
<feature type="region of interest" description="Disordered" evidence="1">
    <location>
        <begin position="20"/>
        <end position="40"/>
    </location>
</feature>
<feature type="compositionally biased region" description="Basic and acidic residues" evidence="1">
    <location>
        <begin position="31"/>
        <end position="40"/>
    </location>
</feature>
<evidence type="ECO:0000256" key="1">
    <source>
        <dbReference type="SAM" id="MobiDB-lite"/>
    </source>
</evidence>
<name>A0AAV4SRE4_CAEEX</name>
<comment type="caution">
    <text evidence="2">The sequence shown here is derived from an EMBL/GenBank/DDBJ whole genome shotgun (WGS) entry which is preliminary data.</text>
</comment>
<evidence type="ECO:0000313" key="2">
    <source>
        <dbReference type="EMBL" id="GIY36325.1"/>
    </source>
</evidence>
<sequence length="68" mass="8048">MKDDQLCMSLLIDRRELPSGLGEESTLPKQQDNKRGDDFIQMNDNDRLHCARLIDRYLEDRVWKELIG</sequence>
<accession>A0AAV4SRE4</accession>
<organism evidence="2 3">
    <name type="scientific">Caerostris extrusa</name>
    <name type="common">Bark spider</name>
    <name type="synonym">Caerostris bankana</name>
    <dbReference type="NCBI Taxonomy" id="172846"/>
    <lineage>
        <taxon>Eukaryota</taxon>
        <taxon>Metazoa</taxon>
        <taxon>Ecdysozoa</taxon>
        <taxon>Arthropoda</taxon>
        <taxon>Chelicerata</taxon>
        <taxon>Arachnida</taxon>
        <taxon>Araneae</taxon>
        <taxon>Araneomorphae</taxon>
        <taxon>Entelegynae</taxon>
        <taxon>Araneoidea</taxon>
        <taxon>Araneidae</taxon>
        <taxon>Caerostris</taxon>
    </lineage>
</organism>
<reference evidence="2 3" key="1">
    <citation type="submission" date="2021-06" db="EMBL/GenBank/DDBJ databases">
        <title>Caerostris extrusa draft genome.</title>
        <authorList>
            <person name="Kono N."/>
            <person name="Arakawa K."/>
        </authorList>
    </citation>
    <scope>NUCLEOTIDE SEQUENCE [LARGE SCALE GENOMIC DNA]</scope>
</reference>
<dbReference type="EMBL" id="BPLR01010031">
    <property type="protein sequence ID" value="GIY36325.1"/>
    <property type="molecule type" value="Genomic_DNA"/>
</dbReference>
<gene>
    <name evidence="2" type="ORF">CEXT_219511</name>
</gene>
<proteinExistence type="predicted"/>